<reference evidence="6 7" key="1">
    <citation type="submission" date="2019-07" db="EMBL/GenBank/DDBJ databases">
        <title>The pathways for chlorine oxyanion respiration interact through the shared metabolite chlorate.</title>
        <authorList>
            <person name="Barnum T.P."/>
            <person name="Cheng Y."/>
            <person name="Hill K.A."/>
            <person name="Lucas L.N."/>
            <person name="Carlson H.K."/>
            <person name="Coates J.D."/>
        </authorList>
    </citation>
    <scope>NUCLEOTIDE SEQUENCE [LARGE SCALE GENOMIC DNA]</scope>
    <source>
        <strain evidence="6 7">SFB-3</strain>
    </source>
</reference>
<dbReference type="EC" id="2.7.7.65" evidence="1"/>
<dbReference type="PROSITE" id="PS50887">
    <property type="entry name" value="GGDEF"/>
    <property type="match status" value="1"/>
</dbReference>
<dbReference type="EMBL" id="VMNK01000003">
    <property type="protein sequence ID" value="TVO58906.1"/>
    <property type="molecule type" value="Genomic_DNA"/>
</dbReference>
<name>A0A557R1A8_9RHOO</name>
<protein>
    <recommendedName>
        <fullName evidence="1">diguanylate cyclase</fullName>
        <ecNumber evidence="1">2.7.7.65</ecNumber>
    </recommendedName>
</protein>
<dbReference type="SMART" id="SM00267">
    <property type="entry name" value="GGDEF"/>
    <property type="match status" value="1"/>
</dbReference>
<feature type="region of interest" description="Disordered" evidence="3">
    <location>
        <begin position="381"/>
        <end position="407"/>
    </location>
</feature>
<dbReference type="GO" id="GO:0043709">
    <property type="term" value="P:cell adhesion involved in single-species biofilm formation"/>
    <property type="evidence" value="ECO:0007669"/>
    <property type="project" value="TreeGrafter"/>
</dbReference>
<dbReference type="InterPro" id="IPR029787">
    <property type="entry name" value="Nucleotide_cyclase"/>
</dbReference>
<evidence type="ECO:0000256" key="4">
    <source>
        <dbReference type="SAM" id="Phobius"/>
    </source>
</evidence>
<dbReference type="Pfam" id="PF00990">
    <property type="entry name" value="GGDEF"/>
    <property type="match status" value="1"/>
</dbReference>
<dbReference type="InterPro" id="IPR050469">
    <property type="entry name" value="Diguanylate_Cyclase"/>
</dbReference>
<evidence type="ECO:0000259" key="5">
    <source>
        <dbReference type="PROSITE" id="PS50887"/>
    </source>
</evidence>
<keyword evidence="4" id="KW-0812">Transmembrane</keyword>
<dbReference type="CDD" id="cd01949">
    <property type="entry name" value="GGDEF"/>
    <property type="match status" value="1"/>
</dbReference>
<proteinExistence type="predicted"/>
<feature type="domain" description="GGDEF" evidence="5">
    <location>
        <begin position="254"/>
        <end position="387"/>
    </location>
</feature>
<dbReference type="InterPro" id="IPR043128">
    <property type="entry name" value="Rev_trsase/Diguanyl_cyclase"/>
</dbReference>
<dbReference type="PANTHER" id="PTHR45138">
    <property type="entry name" value="REGULATORY COMPONENTS OF SENSORY TRANSDUCTION SYSTEM"/>
    <property type="match status" value="1"/>
</dbReference>
<evidence type="ECO:0000256" key="1">
    <source>
        <dbReference type="ARBA" id="ARBA00012528"/>
    </source>
</evidence>
<organism evidence="6 7">
    <name type="scientific">Denitromonas halophila</name>
    <dbReference type="NCBI Taxonomy" id="1629404"/>
    <lineage>
        <taxon>Bacteria</taxon>
        <taxon>Pseudomonadati</taxon>
        <taxon>Pseudomonadota</taxon>
        <taxon>Betaproteobacteria</taxon>
        <taxon>Rhodocyclales</taxon>
        <taxon>Zoogloeaceae</taxon>
        <taxon>Denitromonas</taxon>
    </lineage>
</organism>
<dbReference type="FunFam" id="3.30.70.270:FF:000001">
    <property type="entry name" value="Diguanylate cyclase domain protein"/>
    <property type="match status" value="1"/>
</dbReference>
<accession>A0A557R1A8</accession>
<dbReference type="PANTHER" id="PTHR45138:SF9">
    <property type="entry name" value="DIGUANYLATE CYCLASE DGCM-RELATED"/>
    <property type="match status" value="1"/>
</dbReference>
<feature type="transmembrane region" description="Helical" evidence="4">
    <location>
        <begin position="6"/>
        <end position="29"/>
    </location>
</feature>
<comment type="catalytic activity">
    <reaction evidence="2">
        <text>2 GTP = 3',3'-c-di-GMP + 2 diphosphate</text>
        <dbReference type="Rhea" id="RHEA:24898"/>
        <dbReference type="ChEBI" id="CHEBI:33019"/>
        <dbReference type="ChEBI" id="CHEBI:37565"/>
        <dbReference type="ChEBI" id="CHEBI:58805"/>
        <dbReference type="EC" id="2.7.7.65"/>
    </reaction>
</comment>
<dbReference type="OrthoDB" id="9813903at2"/>
<dbReference type="GO" id="GO:0005886">
    <property type="term" value="C:plasma membrane"/>
    <property type="evidence" value="ECO:0007669"/>
    <property type="project" value="TreeGrafter"/>
</dbReference>
<feature type="transmembrane region" description="Helical" evidence="4">
    <location>
        <begin position="124"/>
        <end position="143"/>
    </location>
</feature>
<keyword evidence="4" id="KW-0472">Membrane</keyword>
<gene>
    <name evidence="6" type="ORF">FHP91_04400</name>
</gene>
<dbReference type="Proteomes" id="UP000319502">
    <property type="component" value="Unassembled WGS sequence"/>
</dbReference>
<dbReference type="Gene3D" id="3.30.70.270">
    <property type="match status" value="1"/>
</dbReference>
<dbReference type="GO" id="GO:1902201">
    <property type="term" value="P:negative regulation of bacterial-type flagellum-dependent cell motility"/>
    <property type="evidence" value="ECO:0007669"/>
    <property type="project" value="TreeGrafter"/>
</dbReference>
<evidence type="ECO:0000256" key="3">
    <source>
        <dbReference type="SAM" id="MobiDB-lite"/>
    </source>
</evidence>
<evidence type="ECO:0000313" key="7">
    <source>
        <dbReference type="Proteomes" id="UP000319502"/>
    </source>
</evidence>
<evidence type="ECO:0000313" key="6">
    <source>
        <dbReference type="EMBL" id="TVO58906.1"/>
    </source>
</evidence>
<keyword evidence="7" id="KW-1185">Reference proteome</keyword>
<feature type="transmembrane region" description="Helical" evidence="4">
    <location>
        <begin position="64"/>
        <end position="87"/>
    </location>
</feature>
<feature type="transmembrane region" description="Helical" evidence="4">
    <location>
        <begin position="188"/>
        <end position="211"/>
    </location>
</feature>
<dbReference type="SUPFAM" id="SSF55073">
    <property type="entry name" value="Nucleotide cyclase"/>
    <property type="match status" value="1"/>
</dbReference>
<keyword evidence="4" id="KW-1133">Transmembrane helix</keyword>
<feature type="transmembrane region" description="Helical" evidence="4">
    <location>
        <begin position="94"/>
        <end position="112"/>
    </location>
</feature>
<comment type="caution">
    <text evidence="6">The sequence shown here is derived from an EMBL/GenBank/DDBJ whole genome shotgun (WGS) entry which is preliminary data.</text>
</comment>
<sequence length="407" mass="44051">MPSLDIRTLILLLGLGNLTLFLTLMSFRFVQEDRNSGVSQLWMASKLLQSAAWGLLWARGSISGFWSIEVGNTLLLAGFGLEMLAAWQFSSGRLPRWLIATVVVVVAVRYPFNLLGGEDPAHRVFVASLLSAGLFGMTGWALVWLRPERTRLQHFVGGGTLLLAAVVAMRGVLAGWPGHGFTLLDANGIQVATFLSLFLLMLTNGFGVVLLDTERVGHRLNTLATRDSLTGVSNRRDFFERLRVMLASASRNDYPLTLMALDLDHFKQVNDSYGHPGGDVALRSFARLCEATVRESDVVGRVGGEEFMVAMNGAGADDALVVAERLRALVAHTPAVLSSRESVNLSVSIGLATLIAGDDVASLMTRADAALYRAKRNGRNRVDVDGQAPTPTGASWQPEASRFPDSL</sequence>
<feature type="transmembrane region" description="Helical" evidence="4">
    <location>
        <begin position="155"/>
        <end position="176"/>
    </location>
</feature>
<dbReference type="GO" id="GO:0052621">
    <property type="term" value="F:diguanylate cyclase activity"/>
    <property type="evidence" value="ECO:0007669"/>
    <property type="project" value="UniProtKB-EC"/>
</dbReference>
<dbReference type="InterPro" id="IPR000160">
    <property type="entry name" value="GGDEF_dom"/>
</dbReference>
<dbReference type="NCBIfam" id="TIGR00254">
    <property type="entry name" value="GGDEF"/>
    <property type="match status" value="1"/>
</dbReference>
<evidence type="ECO:0000256" key="2">
    <source>
        <dbReference type="ARBA" id="ARBA00034247"/>
    </source>
</evidence>
<dbReference type="AlphaFoldDB" id="A0A557R1A8"/>